<keyword evidence="7" id="KW-0238">DNA-binding</keyword>
<keyword evidence="9" id="KW-0539">Nucleus</keyword>
<feature type="region of interest" description="Disordered" evidence="10">
    <location>
        <begin position="211"/>
        <end position="235"/>
    </location>
</feature>
<evidence type="ECO:0000256" key="3">
    <source>
        <dbReference type="ARBA" id="ARBA00022737"/>
    </source>
</evidence>
<dbReference type="InterPro" id="IPR036236">
    <property type="entry name" value="Znf_C2H2_sf"/>
</dbReference>
<evidence type="ECO:0000256" key="4">
    <source>
        <dbReference type="ARBA" id="ARBA00022771"/>
    </source>
</evidence>
<evidence type="ECO:0000313" key="12">
    <source>
        <dbReference type="Proteomes" id="UP000749559"/>
    </source>
</evidence>
<organism evidence="11 12">
    <name type="scientific">Owenia fusiformis</name>
    <name type="common">Polychaete worm</name>
    <dbReference type="NCBI Taxonomy" id="6347"/>
    <lineage>
        <taxon>Eukaryota</taxon>
        <taxon>Metazoa</taxon>
        <taxon>Spiralia</taxon>
        <taxon>Lophotrochozoa</taxon>
        <taxon>Annelida</taxon>
        <taxon>Polychaeta</taxon>
        <taxon>Sedentaria</taxon>
        <taxon>Canalipalpata</taxon>
        <taxon>Sabellida</taxon>
        <taxon>Oweniida</taxon>
        <taxon>Oweniidae</taxon>
        <taxon>Owenia</taxon>
    </lineage>
</organism>
<accession>A0A8J1TJM1</accession>
<keyword evidence="5" id="KW-0862">Zinc</keyword>
<sequence>SNTITDDSTPKKPCDTSMKKCHHCSYTTNITYNLTRHMQLHQQTRRYNCHICGKSYADKYRLSEHHKFKHCGGKVKCDQCEKEFTSASGLQRHVALKHEQREAKYVCTICDVPKKFVFKTTYDAHMVMHDTTKHHKCKYCEKTFSWAGTRSHHEKICKENKQTKIFGCFFCDKQFTCRKYLMEHAEFHNGNKTKIICSVCGKSFSNNSNLRRHKKVHKDNKEQVHKDNKEQVHKE</sequence>
<proteinExistence type="predicted"/>
<evidence type="ECO:0000313" key="11">
    <source>
        <dbReference type="EMBL" id="CAH1778382.1"/>
    </source>
</evidence>
<evidence type="ECO:0000256" key="8">
    <source>
        <dbReference type="ARBA" id="ARBA00023163"/>
    </source>
</evidence>
<keyword evidence="6" id="KW-0805">Transcription regulation</keyword>
<dbReference type="SMART" id="SM00355">
    <property type="entry name" value="ZnF_C2H2"/>
    <property type="match status" value="7"/>
</dbReference>
<evidence type="ECO:0000256" key="5">
    <source>
        <dbReference type="ARBA" id="ARBA00022833"/>
    </source>
</evidence>
<protein>
    <submittedName>
        <fullName evidence="11">Uncharacterized protein</fullName>
    </submittedName>
</protein>
<dbReference type="PANTHER" id="PTHR16515:SF2">
    <property type="entry name" value="PR DOMAIN ZINC FINGER PROTEIN 4"/>
    <property type="match status" value="1"/>
</dbReference>
<keyword evidence="4" id="KW-0863">Zinc-finger</keyword>
<name>A0A8J1TJM1_OWEFU</name>
<feature type="non-terminal residue" evidence="11">
    <location>
        <position position="1"/>
    </location>
</feature>
<dbReference type="Pfam" id="PF00096">
    <property type="entry name" value="zf-C2H2"/>
    <property type="match status" value="2"/>
</dbReference>
<evidence type="ECO:0000256" key="1">
    <source>
        <dbReference type="ARBA" id="ARBA00004123"/>
    </source>
</evidence>
<dbReference type="Proteomes" id="UP000749559">
    <property type="component" value="Unassembled WGS sequence"/>
</dbReference>
<dbReference type="PROSITE" id="PS50157">
    <property type="entry name" value="ZINC_FINGER_C2H2_2"/>
    <property type="match status" value="4"/>
</dbReference>
<dbReference type="AlphaFoldDB" id="A0A8J1TJM1"/>
<dbReference type="GO" id="GO:0003677">
    <property type="term" value="F:DNA binding"/>
    <property type="evidence" value="ECO:0007669"/>
    <property type="project" value="UniProtKB-KW"/>
</dbReference>
<dbReference type="GO" id="GO:0010468">
    <property type="term" value="P:regulation of gene expression"/>
    <property type="evidence" value="ECO:0007669"/>
    <property type="project" value="TreeGrafter"/>
</dbReference>
<evidence type="ECO:0000256" key="10">
    <source>
        <dbReference type="SAM" id="MobiDB-lite"/>
    </source>
</evidence>
<gene>
    <name evidence="11" type="ORF">OFUS_LOCUS5310</name>
</gene>
<reference evidence="11" key="1">
    <citation type="submission" date="2022-03" db="EMBL/GenBank/DDBJ databases">
        <authorList>
            <person name="Martin C."/>
        </authorList>
    </citation>
    <scope>NUCLEOTIDE SEQUENCE</scope>
</reference>
<dbReference type="GO" id="GO:0008270">
    <property type="term" value="F:zinc ion binding"/>
    <property type="evidence" value="ECO:0007669"/>
    <property type="project" value="UniProtKB-KW"/>
</dbReference>
<keyword evidence="3" id="KW-0677">Repeat</keyword>
<keyword evidence="8" id="KW-0804">Transcription</keyword>
<dbReference type="InterPro" id="IPR050331">
    <property type="entry name" value="Zinc_finger"/>
</dbReference>
<dbReference type="PANTHER" id="PTHR16515">
    <property type="entry name" value="PR DOMAIN ZINC FINGER PROTEIN"/>
    <property type="match status" value="1"/>
</dbReference>
<evidence type="ECO:0000256" key="2">
    <source>
        <dbReference type="ARBA" id="ARBA00022723"/>
    </source>
</evidence>
<dbReference type="EMBL" id="CAIIXF020000002">
    <property type="protein sequence ID" value="CAH1778382.1"/>
    <property type="molecule type" value="Genomic_DNA"/>
</dbReference>
<evidence type="ECO:0000256" key="7">
    <source>
        <dbReference type="ARBA" id="ARBA00023125"/>
    </source>
</evidence>
<dbReference type="GO" id="GO:0005634">
    <property type="term" value="C:nucleus"/>
    <property type="evidence" value="ECO:0007669"/>
    <property type="project" value="UniProtKB-SubCell"/>
</dbReference>
<dbReference type="FunFam" id="3.30.160.60:FF:000030">
    <property type="entry name" value="Zinc finger protein 628"/>
    <property type="match status" value="1"/>
</dbReference>
<evidence type="ECO:0000256" key="9">
    <source>
        <dbReference type="ARBA" id="ARBA00023242"/>
    </source>
</evidence>
<dbReference type="PROSITE" id="PS00028">
    <property type="entry name" value="ZINC_FINGER_C2H2_1"/>
    <property type="match status" value="4"/>
</dbReference>
<dbReference type="OrthoDB" id="6065450at2759"/>
<dbReference type="Gene3D" id="3.30.160.60">
    <property type="entry name" value="Classic Zinc Finger"/>
    <property type="match status" value="5"/>
</dbReference>
<dbReference type="InterPro" id="IPR013087">
    <property type="entry name" value="Znf_C2H2_type"/>
</dbReference>
<evidence type="ECO:0000256" key="6">
    <source>
        <dbReference type="ARBA" id="ARBA00023015"/>
    </source>
</evidence>
<dbReference type="SUPFAM" id="SSF57667">
    <property type="entry name" value="beta-beta-alpha zinc fingers"/>
    <property type="match status" value="3"/>
</dbReference>
<feature type="compositionally biased region" description="Basic and acidic residues" evidence="10">
    <location>
        <begin position="219"/>
        <end position="235"/>
    </location>
</feature>
<comment type="caution">
    <text evidence="11">The sequence shown here is derived from an EMBL/GenBank/DDBJ whole genome shotgun (WGS) entry which is preliminary data.</text>
</comment>
<keyword evidence="12" id="KW-1185">Reference proteome</keyword>
<dbReference type="Pfam" id="PF13894">
    <property type="entry name" value="zf-C2H2_4"/>
    <property type="match status" value="1"/>
</dbReference>
<comment type="subcellular location">
    <subcellularLocation>
        <location evidence="1">Nucleus</location>
    </subcellularLocation>
</comment>
<keyword evidence="2" id="KW-0479">Metal-binding</keyword>